<name>A0A382WSE4_9ZZZZ</name>
<sequence>VSNEKQKSNICRRGIWYMTDYDTGKKSKKSKISLSERLAKFAVINPPEYQRTFQKSAPETKPDANDNTPNTETFERLDFKT</sequence>
<evidence type="ECO:0000256" key="1">
    <source>
        <dbReference type="SAM" id="MobiDB-lite"/>
    </source>
</evidence>
<feature type="non-terminal residue" evidence="2">
    <location>
        <position position="1"/>
    </location>
</feature>
<dbReference type="EMBL" id="UINC01162171">
    <property type="protein sequence ID" value="SVD61776.1"/>
    <property type="molecule type" value="Genomic_DNA"/>
</dbReference>
<evidence type="ECO:0000313" key="2">
    <source>
        <dbReference type="EMBL" id="SVD61776.1"/>
    </source>
</evidence>
<gene>
    <name evidence="2" type="ORF">METZ01_LOCUS414630</name>
</gene>
<protein>
    <submittedName>
        <fullName evidence="2">Uncharacterized protein</fullName>
    </submittedName>
</protein>
<feature type="non-terminal residue" evidence="2">
    <location>
        <position position="81"/>
    </location>
</feature>
<accession>A0A382WSE4</accession>
<proteinExistence type="predicted"/>
<organism evidence="2">
    <name type="scientific">marine metagenome</name>
    <dbReference type="NCBI Taxonomy" id="408172"/>
    <lineage>
        <taxon>unclassified sequences</taxon>
        <taxon>metagenomes</taxon>
        <taxon>ecological metagenomes</taxon>
    </lineage>
</organism>
<dbReference type="AlphaFoldDB" id="A0A382WSE4"/>
<reference evidence="2" key="1">
    <citation type="submission" date="2018-05" db="EMBL/GenBank/DDBJ databases">
        <authorList>
            <person name="Lanie J.A."/>
            <person name="Ng W.-L."/>
            <person name="Kazmierczak K.M."/>
            <person name="Andrzejewski T.M."/>
            <person name="Davidsen T.M."/>
            <person name="Wayne K.J."/>
            <person name="Tettelin H."/>
            <person name="Glass J.I."/>
            <person name="Rusch D."/>
            <person name="Podicherti R."/>
            <person name="Tsui H.-C.T."/>
            <person name="Winkler M.E."/>
        </authorList>
    </citation>
    <scope>NUCLEOTIDE SEQUENCE</scope>
</reference>
<feature type="region of interest" description="Disordered" evidence="1">
    <location>
        <begin position="52"/>
        <end position="81"/>
    </location>
</feature>